<dbReference type="AlphaFoldDB" id="A0A1M6JWR7"/>
<keyword evidence="1" id="KW-0812">Transmembrane</keyword>
<evidence type="ECO:0000256" key="1">
    <source>
        <dbReference type="SAM" id="Phobius"/>
    </source>
</evidence>
<dbReference type="Proteomes" id="UP000184512">
    <property type="component" value="Unassembled WGS sequence"/>
</dbReference>
<feature type="transmembrane region" description="Helical" evidence="1">
    <location>
        <begin position="153"/>
        <end position="173"/>
    </location>
</feature>
<dbReference type="STRING" id="1123357.SAMN02745244_02667"/>
<dbReference type="InterPro" id="IPR025495">
    <property type="entry name" value="DUF4386"/>
</dbReference>
<feature type="transmembrane region" description="Helical" evidence="1">
    <location>
        <begin position="12"/>
        <end position="40"/>
    </location>
</feature>
<organism evidence="2 3">
    <name type="scientific">Tessaracoccus bendigoensis DSM 12906</name>
    <dbReference type="NCBI Taxonomy" id="1123357"/>
    <lineage>
        <taxon>Bacteria</taxon>
        <taxon>Bacillati</taxon>
        <taxon>Actinomycetota</taxon>
        <taxon>Actinomycetes</taxon>
        <taxon>Propionibacteriales</taxon>
        <taxon>Propionibacteriaceae</taxon>
        <taxon>Tessaracoccus</taxon>
    </lineage>
</organism>
<gene>
    <name evidence="2" type="ORF">SAMN02745244_02667</name>
</gene>
<proteinExistence type="predicted"/>
<protein>
    <recommendedName>
        <fullName evidence="4">DUF4386 domain-containing protein</fullName>
    </recommendedName>
</protein>
<keyword evidence="1" id="KW-0472">Membrane</keyword>
<reference evidence="2 3" key="1">
    <citation type="submission" date="2016-11" db="EMBL/GenBank/DDBJ databases">
        <authorList>
            <person name="Jaros S."/>
            <person name="Januszkiewicz K."/>
            <person name="Wedrychowicz H."/>
        </authorList>
    </citation>
    <scope>NUCLEOTIDE SEQUENCE [LARGE SCALE GENOMIC DNA]</scope>
    <source>
        <strain evidence="2 3">DSM 12906</strain>
    </source>
</reference>
<evidence type="ECO:0008006" key="4">
    <source>
        <dbReference type="Google" id="ProtNLM"/>
    </source>
</evidence>
<feature type="transmembrane region" description="Helical" evidence="1">
    <location>
        <begin position="60"/>
        <end position="86"/>
    </location>
</feature>
<name>A0A1M6JWR7_9ACTN</name>
<feature type="transmembrane region" description="Helical" evidence="1">
    <location>
        <begin position="204"/>
        <end position="225"/>
    </location>
</feature>
<keyword evidence="3" id="KW-1185">Reference proteome</keyword>
<feature type="transmembrane region" description="Helical" evidence="1">
    <location>
        <begin position="180"/>
        <end position="198"/>
    </location>
</feature>
<dbReference type="Pfam" id="PF14329">
    <property type="entry name" value="DUF4386"/>
    <property type="match status" value="1"/>
</dbReference>
<accession>A0A1M6JWR7</accession>
<evidence type="ECO:0000313" key="2">
    <source>
        <dbReference type="EMBL" id="SHJ51147.1"/>
    </source>
</evidence>
<sequence>MRMSVSRTDLTWRTLYLAGAVSAGVFVVLVLVPVTMLFTAPVPPTDGAGILEYIAEHPGVYLTQLVSFVGLAVPAMVVLAALAVALRQVDKSLALIGGLFGVASEIIALALGSSPQSLHGGLVVLSDAYSKASSAERQSLVSAADALIATTNAVSWAGILTAAAILILSITMLRGDFGRVGAILGIVTGLLGIVSEALRPLMGVSYTVYGLLLPTWFGIVGWKLLRMHVQTRSVS</sequence>
<dbReference type="EMBL" id="FQZG01000054">
    <property type="protein sequence ID" value="SHJ51147.1"/>
    <property type="molecule type" value="Genomic_DNA"/>
</dbReference>
<feature type="transmembrane region" description="Helical" evidence="1">
    <location>
        <begin position="93"/>
        <end position="112"/>
    </location>
</feature>
<keyword evidence="1" id="KW-1133">Transmembrane helix</keyword>
<evidence type="ECO:0000313" key="3">
    <source>
        <dbReference type="Proteomes" id="UP000184512"/>
    </source>
</evidence>